<dbReference type="InterPro" id="IPR009145">
    <property type="entry name" value="U2AF_small"/>
</dbReference>
<evidence type="ECO:0000259" key="7">
    <source>
        <dbReference type="PROSITE" id="PS50102"/>
    </source>
</evidence>
<dbReference type="SMART" id="SM00356">
    <property type="entry name" value="ZnF_C3H1"/>
    <property type="match status" value="2"/>
</dbReference>
<name>G8YBZ6_PICSO</name>
<feature type="domain" description="RRM" evidence="7">
    <location>
        <begin position="36"/>
        <end position="139"/>
    </location>
</feature>
<dbReference type="eggNOG" id="KOG2202">
    <property type="taxonomic scope" value="Eukaryota"/>
</dbReference>
<evidence type="ECO:0000256" key="6">
    <source>
        <dbReference type="PROSITE-ProRule" id="PRU00723"/>
    </source>
</evidence>
<feature type="domain" description="C3H1-type" evidence="8">
    <location>
        <begin position="141"/>
        <end position="168"/>
    </location>
</feature>
<feature type="domain" description="C3H1-type" evidence="8">
    <location>
        <begin position="4"/>
        <end position="32"/>
    </location>
</feature>
<dbReference type="SUPFAM" id="SSF54928">
    <property type="entry name" value="RNA-binding domain, RBD"/>
    <property type="match status" value="1"/>
</dbReference>
<dbReference type="SMART" id="SM00361">
    <property type="entry name" value="RRM_1"/>
    <property type="match status" value="1"/>
</dbReference>
<evidence type="ECO:0000256" key="2">
    <source>
        <dbReference type="ARBA" id="ARBA00022737"/>
    </source>
</evidence>
<dbReference type="Pfam" id="PF00642">
    <property type="entry name" value="zf-CCCH"/>
    <property type="match status" value="1"/>
</dbReference>
<dbReference type="PRINTS" id="PR01848">
    <property type="entry name" value="U2AUXFACTOR"/>
</dbReference>
<dbReference type="InterPro" id="IPR035979">
    <property type="entry name" value="RBD_domain_sf"/>
</dbReference>
<protein>
    <submittedName>
        <fullName evidence="9">Piso0_002204 protein</fullName>
    </submittedName>
</protein>
<dbReference type="EMBL" id="FO082050">
    <property type="protein sequence ID" value="CCE82477.1"/>
    <property type="molecule type" value="Genomic_DNA"/>
</dbReference>
<dbReference type="InterPro" id="IPR000504">
    <property type="entry name" value="RRM_dom"/>
</dbReference>
<dbReference type="OMA" id="MIDTRQA"/>
<dbReference type="InterPro" id="IPR012677">
    <property type="entry name" value="Nucleotide-bd_a/b_plait_sf"/>
</dbReference>
<keyword evidence="3 6" id="KW-0863">Zinc-finger</keyword>
<dbReference type="STRING" id="559304.G8YBZ6"/>
<evidence type="ECO:0000313" key="9">
    <source>
        <dbReference type="EMBL" id="CCE82477.1"/>
    </source>
</evidence>
<keyword evidence="4 6" id="KW-0862">Zinc</keyword>
<evidence type="ECO:0000313" key="10">
    <source>
        <dbReference type="Proteomes" id="UP000005222"/>
    </source>
</evidence>
<reference evidence="9 10" key="1">
    <citation type="journal article" date="2012" name="G3 (Bethesda)">
        <title>Pichia sorbitophila, an interspecies yeast hybrid reveals early steps of genome resolution following polyploidization.</title>
        <authorList>
            <person name="Leh Louis V."/>
            <person name="Despons L."/>
            <person name="Friedrich A."/>
            <person name="Martin T."/>
            <person name="Durrens P."/>
            <person name="Casaregola S."/>
            <person name="Neuveglise C."/>
            <person name="Fairhead C."/>
            <person name="Marck C."/>
            <person name="Cruz J.A."/>
            <person name="Straub M.L."/>
            <person name="Kugler V."/>
            <person name="Sacerdot C."/>
            <person name="Uzunov Z."/>
            <person name="Thierry A."/>
            <person name="Weiss S."/>
            <person name="Bleykasten C."/>
            <person name="De Montigny J."/>
            <person name="Jacques N."/>
            <person name="Jung P."/>
            <person name="Lemaire M."/>
            <person name="Mallet S."/>
            <person name="Morel G."/>
            <person name="Richard G.F."/>
            <person name="Sarkar A."/>
            <person name="Savel G."/>
            <person name="Schacherer J."/>
            <person name="Seret M.L."/>
            <person name="Talla E."/>
            <person name="Samson G."/>
            <person name="Jubin C."/>
            <person name="Poulain J."/>
            <person name="Vacherie B."/>
            <person name="Barbe V."/>
            <person name="Pelletier E."/>
            <person name="Sherman D.J."/>
            <person name="Westhof E."/>
            <person name="Weissenbach J."/>
            <person name="Baret P.V."/>
            <person name="Wincker P."/>
            <person name="Gaillardin C."/>
            <person name="Dujon B."/>
            <person name="Souciet J.L."/>
        </authorList>
    </citation>
    <scope>NUCLEOTIDE SEQUENCE [LARGE SCALE GENOMIC DNA]</scope>
    <source>
        <strain evidence="10">ATCC MYA-4447 / BCRC 22081 / CBS 7064 / NBRC 10061 / NRRL Y-12695</strain>
    </source>
</reference>
<keyword evidence="5" id="KW-0694">RNA-binding</keyword>
<dbReference type="InterPro" id="IPR003954">
    <property type="entry name" value="RRM_euk-type"/>
</dbReference>
<dbReference type="Gene3D" id="3.30.70.330">
    <property type="match status" value="1"/>
</dbReference>
<keyword evidence="2" id="KW-0677">Repeat</keyword>
<dbReference type="GO" id="GO:0089701">
    <property type="term" value="C:U2AF complex"/>
    <property type="evidence" value="ECO:0007669"/>
    <property type="project" value="InterPro"/>
</dbReference>
<dbReference type="PROSITE" id="PS50103">
    <property type="entry name" value="ZF_C3H1"/>
    <property type="match status" value="2"/>
</dbReference>
<dbReference type="Proteomes" id="UP000005222">
    <property type="component" value="Chromosome J"/>
</dbReference>
<dbReference type="AlphaFoldDB" id="G8YBZ6"/>
<evidence type="ECO:0000256" key="1">
    <source>
        <dbReference type="ARBA" id="ARBA00022723"/>
    </source>
</evidence>
<organism evidence="9 10">
    <name type="scientific">Pichia sorbitophila (strain ATCC MYA-4447 / BCRC 22081 / CBS 7064 / NBRC 10061 / NRRL Y-12695)</name>
    <name type="common">Hybrid yeast</name>
    <dbReference type="NCBI Taxonomy" id="559304"/>
    <lineage>
        <taxon>Eukaryota</taxon>
        <taxon>Fungi</taxon>
        <taxon>Dikarya</taxon>
        <taxon>Ascomycota</taxon>
        <taxon>Saccharomycotina</taxon>
        <taxon>Pichiomycetes</taxon>
        <taxon>Debaryomycetaceae</taxon>
        <taxon>Millerozyma</taxon>
    </lineage>
</organism>
<dbReference type="HOGENOM" id="CLU_059852_3_1_1"/>
<accession>G8YBZ6</accession>
<evidence type="ECO:0000259" key="8">
    <source>
        <dbReference type="PROSITE" id="PS50103"/>
    </source>
</evidence>
<dbReference type="PROSITE" id="PS50102">
    <property type="entry name" value="RRM"/>
    <property type="match status" value="1"/>
</dbReference>
<gene>
    <name evidence="9" type="primary">Piso0_002204</name>
    <name evidence="9" type="ORF">GNLVRS01_PISO0J06939g</name>
</gene>
<dbReference type="GO" id="GO:0008270">
    <property type="term" value="F:zinc ion binding"/>
    <property type="evidence" value="ECO:0007669"/>
    <property type="project" value="UniProtKB-KW"/>
</dbReference>
<dbReference type="PANTHER" id="PTHR12620">
    <property type="entry name" value="U2 SNRNP AUXILIARY FACTOR, SMALL SUBUNIT"/>
    <property type="match status" value="1"/>
</dbReference>
<feature type="zinc finger region" description="C3H1-type" evidence="6">
    <location>
        <begin position="141"/>
        <end position="168"/>
    </location>
</feature>
<keyword evidence="10" id="KW-1185">Reference proteome</keyword>
<evidence type="ECO:0000256" key="5">
    <source>
        <dbReference type="PROSITE-ProRule" id="PRU00176"/>
    </source>
</evidence>
<evidence type="ECO:0000256" key="4">
    <source>
        <dbReference type="ARBA" id="ARBA00022833"/>
    </source>
</evidence>
<feature type="zinc finger region" description="C3H1-type" evidence="6">
    <location>
        <begin position="4"/>
        <end position="32"/>
    </location>
</feature>
<keyword evidence="1 6" id="KW-0479">Metal-binding</keyword>
<dbReference type="OrthoDB" id="423462at2759"/>
<evidence type="ECO:0000256" key="3">
    <source>
        <dbReference type="ARBA" id="ARBA00022771"/>
    </source>
</evidence>
<sequence length="229" mass="25987">MSFENPKLICTFYTKIGACRHGEKCSRRHIKPTSSDTILMPNLYKNPKFSNNEANGQQVPITGEKELQQHFEDFYKDVFVRAATLGKVDAMVVCENNNNHLNGNVYIKFSSRDIAYDAVVKLNQEWYDGRPVYCELSPVESLSDANCRAYDTNSCSRGDHCNFMHIRRPSPGLKNFLFRAQEKSFLTQRIASIRQNLSAQQTPESSAPPASMIKTTSPEAVQMLFNSSR</sequence>
<dbReference type="GO" id="GO:0003723">
    <property type="term" value="F:RNA binding"/>
    <property type="evidence" value="ECO:0007669"/>
    <property type="project" value="UniProtKB-UniRule"/>
</dbReference>
<proteinExistence type="predicted"/>
<dbReference type="GO" id="GO:0000398">
    <property type="term" value="P:mRNA splicing, via spliceosome"/>
    <property type="evidence" value="ECO:0007669"/>
    <property type="project" value="InterPro"/>
</dbReference>
<dbReference type="InParanoid" id="G8YBZ6"/>
<dbReference type="InterPro" id="IPR000571">
    <property type="entry name" value="Znf_CCCH"/>
</dbReference>